<dbReference type="EMBL" id="JAUEPU010000019">
    <property type="protein sequence ID" value="KAK0495016.1"/>
    <property type="molecule type" value="Genomic_DNA"/>
</dbReference>
<gene>
    <name evidence="2" type="ORF">EDD18DRAFT_1355020</name>
</gene>
<feature type="signal peptide" evidence="1">
    <location>
        <begin position="1"/>
        <end position="21"/>
    </location>
</feature>
<keyword evidence="3" id="KW-1185">Reference proteome</keyword>
<organism evidence="2 3">
    <name type="scientific">Armillaria luteobubalina</name>
    <dbReference type="NCBI Taxonomy" id="153913"/>
    <lineage>
        <taxon>Eukaryota</taxon>
        <taxon>Fungi</taxon>
        <taxon>Dikarya</taxon>
        <taxon>Basidiomycota</taxon>
        <taxon>Agaricomycotina</taxon>
        <taxon>Agaricomycetes</taxon>
        <taxon>Agaricomycetidae</taxon>
        <taxon>Agaricales</taxon>
        <taxon>Marasmiineae</taxon>
        <taxon>Physalacriaceae</taxon>
        <taxon>Armillaria</taxon>
    </lineage>
</organism>
<dbReference type="Proteomes" id="UP001175228">
    <property type="component" value="Unassembled WGS sequence"/>
</dbReference>
<reference evidence="2" key="1">
    <citation type="submission" date="2023-06" db="EMBL/GenBank/DDBJ databases">
        <authorList>
            <consortium name="Lawrence Berkeley National Laboratory"/>
            <person name="Ahrendt S."/>
            <person name="Sahu N."/>
            <person name="Indic B."/>
            <person name="Wong-Bajracharya J."/>
            <person name="Merenyi Z."/>
            <person name="Ke H.-M."/>
            <person name="Monk M."/>
            <person name="Kocsube S."/>
            <person name="Drula E."/>
            <person name="Lipzen A."/>
            <person name="Balint B."/>
            <person name="Henrissat B."/>
            <person name="Andreopoulos B."/>
            <person name="Martin F.M."/>
            <person name="Harder C.B."/>
            <person name="Rigling D."/>
            <person name="Ford K.L."/>
            <person name="Foster G.D."/>
            <person name="Pangilinan J."/>
            <person name="Papanicolaou A."/>
            <person name="Barry K."/>
            <person name="LaButti K."/>
            <person name="Viragh M."/>
            <person name="Koriabine M."/>
            <person name="Yan M."/>
            <person name="Riley R."/>
            <person name="Champramary S."/>
            <person name="Plett K.L."/>
            <person name="Tsai I.J."/>
            <person name="Slot J."/>
            <person name="Sipos G."/>
            <person name="Plett J."/>
            <person name="Nagy L.G."/>
            <person name="Grigoriev I.V."/>
        </authorList>
    </citation>
    <scope>NUCLEOTIDE SEQUENCE</scope>
    <source>
        <strain evidence="2">HWK02</strain>
    </source>
</reference>
<proteinExistence type="predicted"/>
<evidence type="ECO:0000313" key="2">
    <source>
        <dbReference type="EMBL" id="KAK0495016.1"/>
    </source>
</evidence>
<sequence>MYYRLSLLTVILSFMAVLVSSSPVPAVVPETQALKPRTQYETEGMKLQLKSHMYIVYHSDL</sequence>
<evidence type="ECO:0000256" key="1">
    <source>
        <dbReference type="SAM" id="SignalP"/>
    </source>
</evidence>
<feature type="chain" id="PRO_5041249595" evidence="1">
    <location>
        <begin position="22"/>
        <end position="61"/>
    </location>
</feature>
<accession>A0AA39Q2R3</accession>
<name>A0AA39Q2R3_9AGAR</name>
<protein>
    <submittedName>
        <fullName evidence="2">Uncharacterized protein</fullName>
    </submittedName>
</protein>
<keyword evidence="1" id="KW-0732">Signal</keyword>
<dbReference type="AlphaFoldDB" id="A0AA39Q2R3"/>
<evidence type="ECO:0000313" key="3">
    <source>
        <dbReference type="Proteomes" id="UP001175228"/>
    </source>
</evidence>
<comment type="caution">
    <text evidence="2">The sequence shown here is derived from an EMBL/GenBank/DDBJ whole genome shotgun (WGS) entry which is preliminary data.</text>
</comment>